<dbReference type="GO" id="GO:0008237">
    <property type="term" value="F:metallopeptidase activity"/>
    <property type="evidence" value="ECO:0007669"/>
    <property type="project" value="InterPro"/>
</dbReference>
<sequence length="242" mass="27267">MRKLSTALYAIICTLTINLNSLAMTETDTQNQEDGATLTIFAIYHDDVPAAKKSTIHSDYIEPFTKELESITGRKIRVIVDQDKPPYSNFDYRKSNTSETILEWLTLSNRYKQERDENNESLYSYNDRVILITNNLLAGSSLLGGTAGIAFAGTPAAIASLGSKRTLGHELGHTFNAIHADGEIKYNGWWCETFMYTPRLPLRADCNVFSQSNRQRIKTYVDSLFDGLNVHEIPEEDITILD</sequence>
<evidence type="ECO:0000256" key="1">
    <source>
        <dbReference type="SAM" id="SignalP"/>
    </source>
</evidence>
<reference evidence="2 3" key="1">
    <citation type="submission" date="2020-08" db="EMBL/GenBank/DDBJ databases">
        <title>Pseudomonas sp. nov.</title>
        <authorList>
            <person name="Gieschler S."/>
            <person name="Fiedler G."/>
            <person name="Brinks E."/>
            <person name="Boehnlein C."/>
            <person name="Franz C.M.A.P."/>
            <person name="Kabisch J."/>
        </authorList>
    </citation>
    <scope>NUCLEOTIDE SEQUENCE [LARGE SCALE GENOMIC DNA]</scope>
    <source>
        <strain evidence="2 3">MBT-1</strain>
    </source>
</reference>
<feature type="chain" id="PRO_5031322361" evidence="1">
    <location>
        <begin position="24"/>
        <end position="242"/>
    </location>
</feature>
<dbReference type="RefSeq" id="WP_185818428.1">
    <property type="nucleotide sequence ID" value="NZ_CP090311.1"/>
</dbReference>
<comment type="caution">
    <text evidence="2">The sequence shown here is derived from an EMBL/GenBank/DDBJ whole genome shotgun (WGS) entry which is preliminary data.</text>
</comment>
<feature type="signal peptide" evidence="1">
    <location>
        <begin position="1"/>
        <end position="23"/>
    </location>
</feature>
<dbReference type="InterPro" id="IPR024079">
    <property type="entry name" value="MetalloPept_cat_dom_sf"/>
</dbReference>
<organism evidence="2 3">
    <name type="scientific">Pseudomonas kielensis</name>
    <dbReference type="NCBI Taxonomy" id="2762577"/>
    <lineage>
        <taxon>Bacteria</taxon>
        <taxon>Pseudomonadati</taxon>
        <taxon>Pseudomonadota</taxon>
        <taxon>Gammaproteobacteria</taxon>
        <taxon>Pseudomonadales</taxon>
        <taxon>Pseudomonadaceae</taxon>
        <taxon>Pseudomonas</taxon>
    </lineage>
</organism>
<accession>A0A7X1KY30</accession>
<dbReference type="EMBL" id="JACMYG010000010">
    <property type="protein sequence ID" value="MBC2690534.1"/>
    <property type="molecule type" value="Genomic_DNA"/>
</dbReference>
<keyword evidence="1" id="KW-0732">Signal</keyword>
<evidence type="ECO:0000313" key="2">
    <source>
        <dbReference type="EMBL" id="MBC2690534.1"/>
    </source>
</evidence>
<dbReference type="AlphaFoldDB" id="A0A7X1KY30"/>
<evidence type="ECO:0000313" key="3">
    <source>
        <dbReference type="Proteomes" id="UP000526003"/>
    </source>
</evidence>
<protein>
    <submittedName>
        <fullName evidence="2">Uncharacterized protein</fullName>
    </submittedName>
</protein>
<name>A0A7X1KY30_9PSED</name>
<gene>
    <name evidence="2" type="ORF">H7995_12075</name>
</gene>
<keyword evidence="3" id="KW-1185">Reference proteome</keyword>
<dbReference type="Proteomes" id="UP000526003">
    <property type="component" value="Unassembled WGS sequence"/>
</dbReference>
<proteinExistence type="predicted"/>
<dbReference type="SUPFAM" id="SSF55486">
    <property type="entry name" value="Metalloproteases ('zincins'), catalytic domain"/>
    <property type="match status" value="1"/>
</dbReference>
<dbReference type="Gene3D" id="3.40.390.10">
    <property type="entry name" value="Collagenase (Catalytic Domain)"/>
    <property type="match status" value="1"/>
</dbReference>